<dbReference type="GO" id="GO:0006270">
    <property type="term" value="P:DNA replication initiation"/>
    <property type="evidence" value="ECO:0007669"/>
    <property type="project" value="TreeGrafter"/>
</dbReference>
<gene>
    <name evidence="3" type="ORF">J9259_07000</name>
</gene>
<dbReference type="GO" id="GO:0003688">
    <property type="term" value="F:DNA replication origin binding"/>
    <property type="evidence" value="ECO:0007669"/>
    <property type="project" value="TreeGrafter"/>
</dbReference>
<dbReference type="InterPro" id="IPR003593">
    <property type="entry name" value="AAA+_ATPase"/>
</dbReference>
<accession>A0A8J7YKN7</accession>
<dbReference type="PRINTS" id="PR00051">
    <property type="entry name" value="DNAA"/>
</dbReference>
<feature type="domain" description="AAA+ ATPase" evidence="2">
    <location>
        <begin position="310"/>
        <end position="444"/>
    </location>
</feature>
<dbReference type="PANTHER" id="PTHR30050:SF2">
    <property type="entry name" value="CHROMOSOMAL REPLICATION INITIATOR PROTEIN DNAA"/>
    <property type="match status" value="1"/>
</dbReference>
<dbReference type="InterPro" id="IPR027417">
    <property type="entry name" value="P-loop_NTPase"/>
</dbReference>
<dbReference type="Pfam" id="PF00308">
    <property type="entry name" value="Bac_DnaA"/>
    <property type="match status" value="1"/>
</dbReference>
<sequence>MPLDVIESRSAAIRTVQGGTGTMKLLSEELRESRSSAVIILERVDGNRKIRGYISYKNGAVVEALFKTEEQDGSIASVQGREALKNVWHEALNRMSRLRVYNIAGQETQRDESKRVTVQHEMMKRFKKVKVPGPAVTGMSPETRSPSEQEVAMADGAVDSAARPAAAAETPPLSANLKKGREKNVGADFNHSAAVPEEGQLQKGKRQQKDRNQGRKQAQEKTGGASAANGYDDVYTVVFGSEGNYPGVCPECGSGLKEGSCPRCGYIGSTDGPNASGLNPSLSFSNYVVGPGNKFPYAASMSIVELEGGNYNPLYVHAPPGLGKTHLLNAIGNLYVSRHPGSRVMYTGGERFSEEIDEFLRGRRKDTSIRRYRNLDMLLFDDIQFLAGKDRAQEEFLAILNAILGNDCRVICAGDRPIKEIRGLDSQISSRLESGLIVDIRPPDLETRMKILDLKIKEENYAIPAPVVKFIAESFEENVRELTGALNRVVAYSALMRLPPSIDMARRILRSGQQEQKGERKEHVDLKPGHGYLIEEDRPDLCHLLVQERISDKWAALDITRMNPTRLRSKYPGLERARIVWLTDRESEKEIALVPSLEKIEYEIKNFMEEKSRAGLHVIVNIDDIQYVISNTNFEGTVRLLRRMIDEMSERNSLLLVSVGKDTLGKQEMAILERELDVI</sequence>
<feature type="compositionally biased region" description="Low complexity" evidence="1">
    <location>
        <begin position="154"/>
        <end position="168"/>
    </location>
</feature>
<dbReference type="AlphaFoldDB" id="A0A8J7YKN7"/>
<dbReference type="InterPro" id="IPR008553">
    <property type="entry name" value="DUF835"/>
</dbReference>
<dbReference type="Proteomes" id="UP000716004">
    <property type="component" value="Unassembled WGS sequence"/>
</dbReference>
<evidence type="ECO:0000313" key="3">
    <source>
        <dbReference type="EMBL" id="MBX8632244.1"/>
    </source>
</evidence>
<dbReference type="CDD" id="cd00009">
    <property type="entry name" value="AAA"/>
    <property type="match status" value="1"/>
</dbReference>
<organism evidence="3 4">
    <name type="scientific">Candidatus Sysuiplasma superficiale</name>
    <dbReference type="NCBI Taxonomy" id="2823368"/>
    <lineage>
        <taxon>Archaea</taxon>
        <taxon>Methanobacteriati</taxon>
        <taxon>Thermoplasmatota</taxon>
        <taxon>Thermoplasmata</taxon>
        <taxon>Candidatus Sysuiplasmatales</taxon>
        <taxon>Candidatus Sysuiplasmataceae</taxon>
        <taxon>Candidatus Sysuiplasma</taxon>
    </lineage>
</organism>
<dbReference type="InterPro" id="IPR013317">
    <property type="entry name" value="DnaA_dom"/>
</dbReference>
<dbReference type="Gene3D" id="3.40.50.300">
    <property type="entry name" value="P-loop containing nucleotide triphosphate hydrolases"/>
    <property type="match status" value="1"/>
</dbReference>
<name>A0A8J7YKN7_9ARCH</name>
<feature type="region of interest" description="Disordered" evidence="1">
    <location>
        <begin position="131"/>
        <end position="227"/>
    </location>
</feature>
<evidence type="ECO:0000256" key="1">
    <source>
        <dbReference type="SAM" id="MobiDB-lite"/>
    </source>
</evidence>
<dbReference type="PANTHER" id="PTHR30050">
    <property type="entry name" value="CHROMOSOMAL REPLICATION INITIATOR PROTEIN DNAA"/>
    <property type="match status" value="1"/>
</dbReference>
<feature type="compositionally biased region" description="Basic and acidic residues" evidence="1">
    <location>
        <begin position="207"/>
        <end position="219"/>
    </location>
</feature>
<dbReference type="GO" id="GO:0005886">
    <property type="term" value="C:plasma membrane"/>
    <property type="evidence" value="ECO:0007669"/>
    <property type="project" value="TreeGrafter"/>
</dbReference>
<dbReference type="Gene3D" id="1.10.8.60">
    <property type="match status" value="1"/>
</dbReference>
<proteinExistence type="predicted"/>
<dbReference type="SMART" id="SM00382">
    <property type="entry name" value="AAA"/>
    <property type="match status" value="1"/>
</dbReference>
<evidence type="ECO:0000259" key="2">
    <source>
        <dbReference type="SMART" id="SM00382"/>
    </source>
</evidence>
<protein>
    <submittedName>
        <fullName evidence="3">DUF835 domain-containing protein</fullName>
    </submittedName>
</protein>
<dbReference type="EMBL" id="JAGVSJ010000018">
    <property type="protein sequence ID" value="MBX8632244.1"/>
    <property type="molecule type" value="Genomic_DNA"/>
</dbReference>
<evidence type="ECO:0000313" key="4">
    <source>
        <dbReference type="Proteomes" id="UP000716004"/>
    </source>
</evidence>
<dbReference type="InterPro" id="IPR020591">
    <property type="entry name" value="Chromosome_initiator_DnaA-like"/>
</dbReference>
<reference evidence="3" key="1">
    <citation type="submission" date="2021-04" db="EMBL/GenBank/DDBJ databases">
        <title>Genomic insights into ecological role and evolution of a novel Thermoplasmata order Candidatus Sysuiplasmatales.</title>
        <authorList>
            <person name="Yuan Y."/>
        </authorList>
    </citation>
    <scope>NUCLEOTIDE SEQUENCE</scope>
    <source>
        <strain evidence="3">YP2-bin.285</strain>
    </source>
</reference>
<comment type="caution">
    <text evidence="3">The sequence shown here is derived from an EMBL/GenBank/DDBJ whole genome shotgun (WGS) entry which is preliminary data.</text>
</comment>
<dbReference type="Pfam" id="PF05763">
    <property type="entry name" value="DUF835"/>
    <property type="match status" value="1"/>
</dbReference>
<dbReference type="SUPFAM" id="SSF52540">
    <property type="entry name" value="P-loop containing nucleoside triphosphate hydrolases"/>
    <property type="match status" value="1"/>
</dbReference>